<dbReference type="PROSITE" id="PS50158">
    <property type="entry name" value="ZF_CCHC"/>
    <property type="match status" value="1"/>
</dbReference>
<dbReference type="Proteomes" id="UP001281410">
    <property type="component" value="Unassembled WGS sequence"/>
</dbReference>
<name>A0AAE0B3U5_9ROSI</name>
<comment type="caution">
    <text evidence="3">The sequence shown here is derived from an EMBL/GenBank/DDBJ whole genome shotgun (WGS) entry which is preliminary data.</text>
</comment>
<keyword evidence="1" id="KW-0479">Metal-binding</keyword>
<dbReference type="PANTHER" id="PTHR37383">
    <property type="entry name" value="OS01G0694200 PROTEIN"/>
    <property type="match status" value="1"/>
</dbReference>
<evidence type="ECO:0000256" key="1">
    <source>
        <dbReference type="PROSITE-ProRule" id="PRU00047"/>
    </source>
</evidence>
<evidence type="ECO:0000259" key="2">
    <source>
        <dbReference type="PROSITE" id="PS50158"/>
    </source>
</evidence>
<dbReference type="PANTHER" id="PTHR37383:SF1">
    <property type="entry name" value="OS01G0694200 PROTEIN"/>
    <property type="match status" value="1"/>
</dbReference>
<dbReference type="Pfam" id="PF14392">
    <property type="entry name" value="zf-CCHC_4"/>
    <property type="match status" value="1"/>
</dbReference>
<keyword evidence="1" id="KW-0862">Zinc</keyword>
<protein>
    <recommendedName>
        <fullName evidence="2">CCHC-type domain-containing protein</fullName>
    </recommendedName>
</protein>
<dbReference type="SUPFAM" id="SSF57756">
    <property type="entry name" value="Retrovirus zinc finger-like domains"/>
    <property type="match status" value="1"/>
</dbReference>
<feature type="domain" description="CCHC-type" evidence="2">
    <location>
        <begin position="178"/>
        <end position="193"/>
    </location>
</feature>
<reference evidence="3" key="1">
    <citation type="journal article" date="2023" name="Plant J.">
        <title>Genome sequences and population genomics provide insights into the demographic history, inbreeding, and mutation load of two 'living fossil' tree species of Dipteronia.</title>
        <authorList>
            <person name="Feng Y."/>
            <person name="Comes H.P."/>
            <person name="Chen J."/>
            <person name="Zhu S."/>
            <person name="Lu R."/>
            <person name="Zhang X."/>
            <person name="Li P."/>
            <person name="Qiu J."/>
            <person name="Olsen K.M."/>
            <person name="Qiu Y."/>
        </authorList>
    </citation>
    <scope>NUCLEOTIDE SEQUENCE</scope>
    <source>
        <strain evidence="3">NBL</strain>
    </source>
</reference>
<evidence type="ECO:0000313" key="4">
    <source>
        <dbReference type="Proteomes" id="UP001281410"/>
    </source>
</evidence>
<accession>A0AAE0B3U5</accession>
<dbReference type="AlphaFoldDB" id="A0AAE0B3U5"/>
<dbReference type="InterPro" id="IPR036875">
    <property type="entry name" value="Znf_CCHC_sf"/>
</dbReference>
<evidence type="ECO:0000313" key="3">
    <source>
        <dbReference type="EMBL" id="KAK3228649.1"/>
    </source>
</evidence>
<dbReference type="EMBL" id="JANJYJ010000001">
    <property type="protein sequence ID" value="KAK3228649.1"/>
    <property type="molecule type" value="Genomic_DNA"/>
</dbReference>
<proteinExistence type="predicted"/>
<organism evidence="3 4">
    <name type="scientific">Dipteronia sinensis</name>
    <dbReference type="NCBI Taxonomy" id="43782"/>
    <lineage>
        <taxon>Eukaryota</taxon>
        <taxon>Viridiplantae</taxon>
        <taxon>Streptophyta</taxon>
        <taxon>Embryophyta</taxon>
        <taxon>Tracheophyta</taxon>
        <taxon>Spermatophyta</taxon>
        <taxon>Magnoliopsida</taxon>
        <taxon>eudicotyledons</taxon>
        <taxon>Gunneridae</taxon>
        <taxon>Pentapetalae</taxon>
        <taxon>rosids</taxon>
        <taxon>malvids</taxon>
        <taxon>Sapindales</taxon>
        <taxon>Sapindaceae</taxon>
        <taxon>Hippocastanoideae</taxon>
        <taxon>Acereae</taxon>
        <taxon>Dipteronia</taxon>
    </lineage>
</organism>
<keyword evidence="4" id="KW-1185">Reference proteome</keyword>
<dbReference type="GO" id="GO:0003676">
    <property type="term" value="F:nucleic acid binding"/>
    <property type="evidence" value="ECO:0007669"/>
    <property type="project" value="InterPro"/>
</dbReference>
<gene>
    <name evidence="3" type="ORF">Dsin_000530</name>
</gene>
<keyword evidence="1" id="KW-0863">Zinc-finger</keyword>
<dbReference type="InterPro" id="IPR025836">
    <property type="entry name" value="Zn_knuckle_CX2CX4HX4C"/>
</dbReference>
<dbReference type="InterPro" id="IPR001878">
    <property type="entry name" value="Znf_CCHC"/>
</dbReference>
<sequence>MDVDDDESRVKLMRCAGIECCEPIWSMSLSFGFLIFAEENGVKVLNLRNLIKGKEKRVKNFDLNGKSETNMRSVGFLSELRWEFTVNHEHGRHSLAMQKPVHSGEGETEEIGYFLGNMIGEVKEVDLETNSDGSGRFLRVRVTIQAKIPLQQSIRVDFLGSGKVTTMLLRYERLLDFCFKCSRLGHILGECPNMGAQGDVLTDANRKLAVWIRAVSPPKQTYMGHGRGDSRSWGKNNGFEGSKQSLGIIDAPIRPGGVKRL</sequence>
<dbReference type="GO" id="GO:0008270">
    <property type="term" value="F:zinc ion binding"/>
    <property type="evidence" value="ECO:0007669"/>
    <property type="project" value="UniProtKB-KW"/>
</dbReference>